<dbReference type="GO" id="GO:0016877">
    <property type="term" value="F:ligase activity, forming carbon-sulfur bonds"/>
    <property type="evidence" value="ECO:0007669"/>
    <property type="project" value="UniProtKB-ARBA"/>
</dbReference>
<dbReference type="Gene3D" id="3.40.50.12780">
    <property type="entry name" value="N-terminal domain of ligase-like"/>
    <property type="match status" value="1"/>
</dbReference>
<reference evidence="3 4" key="1">
    <citation type="submission" date="2016-10" db="EMBL/GenBank/DDBJ databases">
        <authorList>
            <person name="de Groot N.N."/>
        </authorList>
    </citation>
    <scope>NUCLEOTIDE SEQUENCE [LARGE SCALE GENOMIC DNA]</scope>
    <source>
        <strain evidence="3 4">CGMCC 4.7037</strain>
    </source>
</reference>
<sequence>MARSPYGNYGHAILTAGALRTPDRVALTYCGEQSFTYDRLNRNVNRIANALLAAGVAPGQRVAALLNETLRVAEVYLAQAKIGAVTAALNPYWPVETLRDVVAASGCTAFVYDATVEDVVGRIRDSLPGVTTWIDVRDLPGAPDDEPPLSGFHDDPLALYYTSGTTGLPKAVVHTHASSLATAQIWLDVPRAPDSVFGTGAIIWGIGFPAIVGPALYAGMRLVLEQDWGPANFLRVVPRERVTHVSQIPSFYSALLASPDHEGVDLSSLRVIMLGGEPLTATMLDRIKARLPEAGVFSYYGQTEAPYTCMGRVDDGSTPLGSSGRARTGNAVLITDTQGDRVIDEVGEINLAGPHRMAGYDGLPDKTAEVLRGDWYVGGDLGTISADGVLRVLGRREDAIVKGGVWTQPSVIEEAASALDGVAEAGAVGVPEGAAEQRVLLAVVPRAGHGLDASKLALALADLLPAHQCPDHIVVAEELPHSQDASGGPGKLLRRKIRELLT</sequence>
<dbReference type="InterPro" id="IPR020845">
    <property type="entry name" value="AMP-binding_CS"/>
</dbReference>
<dbReference type="AlphaFoldDB" id="A0A1H5T3Q5"/>
<dbReference type="SUPFAM" id="SSF56801">
    <property type="entry name" value="Acetyl-CoA synthetase-like"/>
    <property type="match status" value="1"/>
</dbReference>
<proteinExistence type="predicted"/>
<dbReference type="Proteomes" id="UP000236732">
    <property type="component" value="Unassembled WGS sequence"/>
</dbReference>
<accession>A0A1H5T3Q5</accession>
<evidence type="ECO:0000259" key="2">
    <source>
        <dbReference type="Pfam" id="PF13193"/>
    </source>
</evidence>
<dbReference type="InterPro" id="IPR000873">
    <property type="entry name" value="AMP-dep_synth/lig_dom"/>
</dbReference>
<dbReference type="Gene3D" id="3.30.300.30">
    <property type="match status" value="1"/>
</dbReference>
<dbReference type="InterPro" id="IPR042099">
    <property type="entry name" value="ANL_N_sf"/>
</dbReference>
<feature type="domain" description="AMP-binding enzyme C-terminal" evidence="2">
    <location>
        <begin position="412"/>
        <end position="482"/>
    </location>
</feature>
<gene>
    <name evidence="3" type="ORF">SAMN05444920_101110</name>
</gene>
<dbReference type="PROSITE" id="PS00455">
    <property type="entry name" value="AMP_BINDING"/>
    <property type="match status" value="1"/>
</dbReference>
<keyword evidence="4" id="KW-1185">Reference proteome</keyword>
<feature type="domain" description="AMP-dependent synthetase/ligase" evidence="1">
    <location>
        <begin position="18"/>
        <end position="360"/>
    </location>
</feature>
<organism evidence="3 4">
    <name type="scientific">Nonomuraea solani</name>
    <dbReference type="NCBI Taxonomy" id="1144553"/>
    <lineage>
        <taxon>Bacteria</taxon>
        <taxon>Bacillati</taxon>
        <taxon>Actinomycetota</taxon>
        <taxon>Actinomycetes</taxon>
        <taxon>Streptosporangiales</taxon>
        <taxon>Streptosporangiaceae</taxon>
        <taxon>Nonomuraea</taxon>
    </lineage>
</organism>
<dbReference type="PANTHER" id="PTHR43767:SF12">
    <property type="entry name" value="AMP-DEPENDENT SYNTHETASE AND LIGASE"/>
    <property type="match status" value="1"/>
</dbReference>
<dbReference type="OrthoDB" id="9803968at2"/>
<protein>
    <submittedName>
        <fullName evidence="3">Acyl-CoA synthetase (AMP-forming)/AMP-acid ligase II</fullName>
    </submittedName>
</protein>
<dbReference type="InterPro" id="IPR045851">
    <property type="entry name" value="AMP-bd_C_sf"/>
</dbReference>
<evidence type="ECO:0000313" key="4">
    <source>
        <dbReference type="Proteomes" id="UP000236732"/>
    </source>
</evidence>
<dbReference type="EMBL" id="FNVT01000001">
    <property type="protein sequence ID" value="SEF57542.1"/>
    <property type="molecule type" value="Genomic_DNA"/>
</dbReference>
<dbReference type="RefSeq" id="WP_103953721.1">
    <property type="nucleotide sequence ID" value="NZ_FNVT01000001.1"/>
</dbReference>
<evidence type="ECO:0000259" key="1">
    <source>
        <dbReference type="Pfam" id="PF00501"/>
    </source>
</evidence>
<dbReference type="InterPro" id="IPR050237">
    <property type="entry name" value="ATP-dep_AMP-bd_enzyme"/>
</dbReference>
<evidence type="ECO:0000313" key="3">
    <source>
        <dbReference type="EMBL" id="SEF57542.1"/>
    </source>
</evidence>
<dbReference type="Pfam" id="PF00501">
    <property type="entry name" value="AMP-binding"/>
    <property type="match status" value="1"/>
</dbReference>
<dbReference type="Pfam" id="PF13193">
    <property type="entry name" value="AMP-binding_C"/>
    <property type="match status" value="1"/>
</dbReference>
<name>A0A1H5T3Q5_9ACTN</name>
<keyword evidence="3" id="KW-0436">Ligase</keyword>
<dbReference type="InterPro" id="IPR025110">
    <property type="entry name" value="AMP-bd_C"/>
</dbReference>
<dbReference type="PANTHER" id="PTHR43767">
    <property type="entry name" value="LONG-CHAIN-FATTY-ACID--COA LIGASE"/>
    <property type="match status" value="1"/>
</dbReference>